<accession>A0ABW4N9L1</accession>
<feature type="region of interest" description="Disordered" evidence="1">
    <location>
        <begin position="49"/>
        <end position="70"/>
    </location>
</feature>
<name>A0ABW4N9L1_9SPHN</name>
<dbReference type="RefSeq" id="WP_380939078.1">
    <property type="nucleotide sequence ID" value="NZ_JBHUFC010000002.1"/>
</dbReference>
<evidence type="ECO:0000256" key="1">
    <source>
        <dbReference type="SAM" id="MobiDB-lite"/>
    </source>
</evidence>
<dbReference type="EMBL" id="JBHUFC010000002">
    <property type="protein sequence ID" value="MFD1786781.1"/>
    <property type="molecule type" value="Genomic_DNA"/>
</dbReference>
<gene>
    <name evidence="2" type="ORF">ACFSC3_04265</name>
</gene>
<dbReference type="Proteomes" id="UP001597283">
    <property type="component" value="Unassembled WGS sequence"/>
</dbReference>
<reference evidence="3" key="1">
    <citation type="journal article" date="2019" name="Int. J. Syst. Evol. Microbiol.">
        <title>The Global Catalogue of Microorganisms (GCM) 10K type strain sequencing project: providing services to taxonomists for standard genome sequencing and annotation.</title>
        <authorList>
            <consortium name="The Broad Institute Genomics Platform"/>
            <consortium name="The Broad Institute Genome Sequencing Center for Infectious Disease"/>
            <person name="Wu L."/>
            <person name="Ma J."/>
        </authorList>
    </citation>
    <scope>NUCLEOTIDE SEQUENCE [LARGE SCALE GENOMIC DNA]</scope>
    <source>
        <strain evidence="3">Q85</strain>
    </source>
</reference>
<feature type="compositionally biased region" description="Basic and acidic residues" evidence="1">
    <location>
        <begin position="49"/>
        <end position="58"/>
    </location>
</feature>
<sequence length="70" mass="7707">MAHDAAYFRAQADRAQADADAAELDNVRDRALRSVAAFEAMAVSAERTTRRRIEREEATAASRPVMPTTV</sequence>
<evidence type="ECO:0000313" key="3">
    <source>
        <dbReference type="Proteomes" id="UP001597283"/>
    </source>
</evidence>
<keyword evidence="3" id="KW-1185">Reference proteome</keyword>
<proteinExistence type="predicted"/>
<comment type="caution">
    <text evidence="2">The sequence shown here is derived from an EMBL/GenBank/DDBJ whole genome shotgun (WGS) entry which is preliminary data.</text>
</comment>
<protein>
    <submittedName>
        <fullName evidence="2">Uncharacterized protein</fullName>
    </submittedName>
</protein>
<organism evidence="2 3">
    <name type="scientific">Sphingomonas floccifaciens</name>
    <dbReference type="NCBI Taxonomy" id="1844115"/>
    <lineage>
        <taxon>Bacteria</taxon>
        <taxon>Pseudomonadati</taxon>
        <taxon>Pseudomonadota</taxon>
        <taxon>Alphaproteobacteria</taxon>
        <taxon>Sphingomonadales</taxon>
        <taxon>Sphingomonadaceae</taxon>
        <taxon>Sphingomonas</taxon>
    </lineage>
</organism>
<evidence type="ECO:0000313" key="2">
    <source>
        <dbReference type="EMBL" id="MFD1786781.1"/>
    </source>
</evidence>